<reference evidence="1 2" key="1">
    <citation type="journal article" date="2018" name="ACS Chem. Biol.">
        <title>Ketoreductase domain dysfunction expands chemodiversity: malyngamide biosynthesis in the cyanobacterium Okeania hirsuta.</title>
        <authorList>
            <person name="Moss N.A."/>
            <person name="Leao T."/>
            <person name="Rankin M."/>
            <person name="McCullough T.M."/>
            <person name="Qu P."/>
            <person name="Korobeynikov A."/>
            <person name="Smith J.L."/>
            <person name="Gerwick L."/>
            <person name="Gerwick W.H."/>
        </authorList>
    </citation>
    <scope>NUCLEOTIDE SEQUENCE [LARGE SCALE GENOMIC DNA]</scope>
    <source>
        <strain evidence="1 2">PAB10Feb10-1</strain>
    </source>
</reference>
<dbReference type="OrthoDB" id="443173at2"/>
<evidence type="ECO:0008006" key="3">
    <source>
        <dbReference type="Google" id="ProtNLM"/>
    </source>
</evidence>
<proteinExistence type="predicted"/>
<dbReference type="EMBL" id="RCBY01000052">
    <property type="protein sequence ID" value="RQH44564.1"/>
    <property type="molecule type" value="Genomic_DNA"/>
</dbReference>
<evidence type="ECO:0000313" key="2">
    <source>
        <dbReference type="Proteomes" id="UP000269154"/>
    </source>
</evidence>
<gene>
    <name evidence="1" type="ORF">D5R40_11610</name>
</gene>
<dbReference type="AlphaFoldDB" id="A0A3N6RRR2"/>
<comment type="caution">
    <text evidence="1">The sequence shown here is derived from an EMBL/GenBank/DDBJ whole genome shotgun (WGS) entry which is preliminary data.</text>
</comment>
<dbReference type="SUPFAM" id="SSF51120">
    <property type="entry name" value="beta-Roll"/>
    <property type="match status" value="1"/>
</dbReference>
<sequence length="354" mass="37955">MGVSGTEIDLIGVPVTLNAEGDRIYQTVVAGDGGGGFDTLVGGNATDIFVLGESGQDFYNGIDSNVRISNFDPSVDIIQLGKENNSFTRNYSIGFAPGETDATIIARSTTGIGLAVVENVVDPFTGELLLDDSNFRFGSQNPPNDEPLPLEISFVEGEYLANNPGVAEAVNNGFIGSGLEHYLNFGINENRAALFGGTSGSDLVRPVGEENNFLEVTGVAVDYFFERDYLSDGLGEFDRLIGTPGVNEFILGTTTVITPVIIPVAVPFYLGEGEATIVDFNQFEGDSIELFKQSIDNIQLFPVGNDLVIEYQSLENNVIEVDTVAVIEGGANLNLTQNIETIDDFFGIDRVILF</sequence>
<evidence type="ECO:0000313" key="1">
    <source>
        <dbReference type="EMBL" id="RQH44564.1"/>
    </source>
</evidence>
<organism evidence="1 2">
    <name type="scientific">Okeania hirsuta</name>
    <dbReference type="NCBI Taxonomy" id="1458930"/>
    <lineage>
        <taxon>Bacteria</taxon>
        <taxon>Bacillati</taxon>
        <taxon>Cyanobacteriota</taxon>
        <taxon>Cyanophyceae</taxon>
        <taxon>Oscillatoriophycideae</taxon>
        <taxon>Oscillatoriales</taxon>
        <taxon>Microcoleaceae</taxon>
        <taxon>Okeania</taxon>
    </lineage>
</organism>
<protein>
    <recommendedName>
        <fullName evidence="3">Calcium-binding protein</fullName>
    </recommendedName>
</protein>
<dbReference type="RefSeq" id="WP_124154670.1">
    <property type="nucleotide sequence ID" value="NZ_CAWOLW010000468.1"/>
</dbReference>
<accession>A0A3N6RRR2</accession>
<keyword evidence="2" id="KW-1185">Reference proteome</keyword>
<dbReference type="InterPro" id="IPR011049">
    <property type="entry name" value="Serralysin-like_metalloprot_C"/>
</dbReference>
<dbReference type="Proteomes" id="UP000269154">
    <property type="component" value="Unassembled WGS sequence"/>
</dbReference>
<name>A0A3N6RRR2_9CYAN</name>